<dbReference type="AlphaFoldDB" id="A0A2J6SH73"/>
<dbReference type="Proteomes" id="UP000235371">
    <property type="component" value="Unassembled WGS sequence"/>
</dbReference>
<dbReference type="OrthoDB" id="10547188at2759"/>
<reference evidence="1 2" key="1">
    <citation type="submission" date="2016-04" db="EMBL/GenBank/DDBJ databases">
        <title>A degradative enzymes factory behind the ericoid mycorrhizal symbiosis.</title>
        <authorList>
            <consortium name="DOE Joint Genome Institute"/>
            <person name="Martino E."/>
            <person name="Morin E."/>
            <person name="Grelet G."/>
            <person name="Kuo A."/>
            <person name="Kohler A."/>
            <person name="Daghino S."/>
            <person name="Barry K."/>
            <person name="Choi C."/>
            <person name="Cichocki N."/>
            <person name="Clum A."/>
            <person name="Copeland A."/>
            <person name="Hainaut M."/>
            <person name="Haridas S."/>
            <person name="Labutti K."/>
            <person name="Lindquist E."/>
            <person name="Lipzen A."/>
            <person name="Khouja H.-R."/>
            <person name="Murat C."/>
            <person name="Ohm R."/>
            <person name="Olson A."/>
            <person name="Spatafora J."/>
            <person name="Veneault-Fourrey C."/>
            <person name="Henrissat B."/>
            <person name="Grigoriev I."/>
            <person name="Martin F."/>
            <person name="Perotto S."/>
        </authorList>
    </citation>
    <scope>NUCLEOTIDE SEQUENCE [LARGE SCALE GENOMIC DNA]</scope>
    <source>
        <strain evidence="1 2">E</strain>
    </source>
</reference>
<sequence>FLGIQHHPPLGYQTPSTRAFINDLPPNNAHSQLLCFKHHLKLWISSAKHHESLPKPGCLMSSLLHLLKLPVELRQQVFCTIIYSRYPIEIGKKSSDIHIVPDNKERTSSKRGNSKRFHIVDLKPEFGGPFEALSLTCKQLRNEITEWLQTEQKNCSDIVLTKAFGVLHENLISFRLSFTPGEPAFGGTLEHIGGIGGEISQLDVHHQAEFYGLWRDVIVQGGTNDIYDATKRIKWRLQDHGWRERECLRAVWDGCPDARLHTRGQQMVPNLEWENWDILVPDSFLTTEAIGDEGVLVLGKRWFQGKDLN</sequence>
<dbReference type="EMBL" id="KZ613913">
    <property type="protein sequence ID" value="PMD50126.1"/>
    <property type="molecule type" value="Genomic_DNA"/>
</dbReference>
<dbReference type="InParanoid" id="A0A2J6SH73"/>
<organism evidence="1 2">
    <name type="scientific">Hyaloscypha bicolor E</name>
    <dbReference type="NCBI Taxonomy" id="1095630"/>
    <lineage>
        <taxon>Eukaryota</taxon>
        <taxon>Fungi</taxon>
        <taxon>Dikarya</taxon>
        <taxon>Ascomycota</taxon>
        <taxon>Pezizomycotina</taxon>
        <taxon>Leotiomycetes</taxon>
        <taxon>Helotiales</taxon>
        <taxon>Hyaloscyphaceae</taxon>
        <taxon>Hyaloscypha</taxon>
        <taxon>Hyaloscypha bicolor</taxon>
    </lineage>
</organism>
<keyword evidence="2" id="KW-1185">Reference proteome</keyword>
<evidence type="ECO:0000313" key="1">
    <source>
        <dbReference type="EMBL" id="PMD50126.1"/>
    </source>
</evidence>
<proteinExistence type="predicted"/>
<evidence type="ECO:0000313" key="2">
    <source>
        <dbReference type="Proteomes" id="UP000235371"/>
    </source>
</evidence>
<dbReference type="RefSeq" id="XP_024727030.1">
    <property type="nucleotide sequence ID" value="XM_024888204.1"/>
</dbReference>
<name>A0A2J6SH73_9HELO</name>
<protein>
    <recommendedName>
        <fullName evidence="3">F-box domain-containing protein</fullName>
    </recommendedName>
</protein>
<accession>A0A2J6SH73</accession>
<evidence type="ECO:0008006" key="3">
    <source>
        <dbReference type="Google" id="ProtNLM"/>
    </source>
</evidence>
<dbReference type="GeneID" id="36596280"/>
<gene>
    <name evidence="1" type="ORF">K444DRAFT_709605</name>
</gene>
<feature type="non-terminal residue" evidence="1">
    <location>
        <position position="1"/>
    </location>
</feature>